<feature type="compositionally biased region" description="Basic residues" evidence="4">
    <location>
        <begin position="119"/>
        <end position="141"/>
    </location>
</feature>
<organism evidence="5 6">
    <name type="scientific">Boletus reticuloceps</name>
    <dbReference type="NCBI Taxonomy" id="495285"/>
    <lineage>
        <taxon>Eukaryota</taxon>
        <taxon>Fungi</taxon>
        <taxon>Dikarya</taxon>
        <taxon>Basidiomycota</taxon>
        <taxon>Agaricomycotina</taxon>
        <taxon>Agaricomycetes</taxon>
        <taxon>Agaricomycetidae</taxon>
        <taxon>Boletales</taxon>
        <taxon>Boletineae</taxon>
        <taxon>Boletaceae</taxon>
        <taxon>Boletoideae</taxon>
        <taxon>Boletus</taxon>
    </lineage>
</organism>
<comment type="caution">
    <text evidence="5">The sequence shown here is derived from an EMBL/GenBank/DDBJ whole genome shotgun (WGS) entry which is preliminary data.</text>
</comment>
<reference evidence="5" key="1">
    <citation type="submission" date="2021-03" db="EMBL/GenBank/DDBJ databases">
        <title>Evolutionary innovations through gain and loss of genes in the ectomycorrhizal Boletales.</title>
        <authorList>
            <person name="Wu G."/>
            <person name="Miyauchi S."/>
            <person name="Morin E."/>
            <person name="Yang Z.-L."/>
            <person name="Xu J."/>
            <person name="Martin F.M."/>
        </authorList>
    </citation>
    <scope>NUCLEOTIDE SEQUENCE</scope>
    <source>
        <strain evidence="5">BR01</strain>
    </source>
</reference>
<keyword evidence="6" id="KW-1185">Reference proteome</keyword>
<evidence type="ECO:0000256" key="1">
    <source>
        <dbReference type="ARBA" id="ARBA00004123"/>
    </source>
</evidence>
<dbReference type="OrthoDB" id="613763at2759"/>
<dbReference type="EMBL" id="JAGFBS010000003">
    <property type="protein sequence ID" value="KAG6380192.1"/>
    <property type="molecule type" value="Genomic_DNA"/>
</dbReference>
<gene>
    <name evidence="5" type="ORF">JVT61DRAFT_8283</name>
</gene>
<proteinExistence type="predicted"/>
<dbReference type="InterPro" id="IPR016049">
    <property type="entry name" value="RNA_pol_Rpc34-like"/>
</dbReference>
<name>A0A8I2YZX9_9AGAM</name>
<evidence type="ECO:0000313" key="5">
    <source>
        <dbReference type="EMBL" id="KAG6380192.1"/>
    </source>
</evidence>
<feature type="compositionally biased region" description="Basic residues" evidence="4">
    <location>
        <begin position="203"/>
        <end position="214"/>
    </location>
</feature>
<dbReference type="Proteomes" id="UP000683000">
    <property type="component" value="Unassembled WGS sequence"/>
</dbReference>
<comment type="subcellular location">
    <subcellularLocation>
        <location evidence="1">Nucleus</location>
    </subcellularLocation>
</comment>
<dbReference type="Pfam" id="PF05158">
    <property type="entry name" value="RNA_pol_Rpc34"/>
    <property type="match status" value="2"/>
</dbReference>
<protein>
    <submittedName>
        <fullName evidence="5">RNA polymerase Rpc34 subunit-domain-containing protein</fullName>
    </submittedName>
</protein>
<accession>A0A8I2YZX9</accession>
<feature type="compositionally biased region" description="Acidic residues" evidence="4">
    <location>
        <begin position="222"/>
        <end position="231"/>
    </location>
</feature>
<feature type="region of interest" description="Disordered" evidence="4">
    <location>
        <begin position="95"/>
        <end position="261"/>
    </location>
</feature>
<keyword evidence="3" id="KW-0539">Nucleus</keyword>
<evidence type="ECO:0000313" key="6">
    <source>
        <dbReference type="Proteomes" id="UP000683000"/>
    </source>
</evidence>
<evidence type="ECO:0000256" key="3">
    <source>
        <dbReference type="ARBA" id="ARBA00023242"/>
    </source>
</evidence>
<sequence>MLAHLEPSVELTGGPWYTDNELDTEFIKLLSTACLHYIRDRVPHHLTLLHNKYKHFLSKSKITETELGVEHVEMLLRVLELDGGIEKLPAFAASAWDSRAESDTEPNSSSGDSDEGRSGSKKRKRGSSKHKHKESSKRKRRRTEDFEDSDSEEERSSSKKKKSSRKNDDSDRDTDEPKLKKKHKHKSRKDDDSDSEESEGESHKKKKRKGKSKKRDSSSSESSEETEPDDQDERRRSKSKSRSSSKKASTSKVSVKRRKSPSPVLNEILAGGAFVYRAIRQERVALGWSQAPCGRCPVFDFCRDKGPTNPQGCVYYDEWYTLGAGVQKATAPAMLKVEF</sequence>
<evidence type="ECO:0000256" key="2">
    <source>
        <dbReference type="ARBA" id="ARBA00023163"/>
    </source>
</evidence>
<dbReference type="GO" id="GO:0005666">
    <property type="term" value="C:RNA polymerase III complex"/>
    <property type="evidence" value="ECO:0007669"/>
    <property type="project" value="InterPro"/>
</dbReference>
<dbReference type="AlphaFoldDB" id="A0A8I2YZX9"/>
<dbReference type="InterPro" id="IPR007832">
    <property type="entry name" value="RNA_pol_Rpc34"/>
</dbReference>
<evidence type="ECO:0000256" key="4">
    <source>
        <dbReference type="SAM" id="MobiDB-lite"/>
    </source>
</evidence>
<keyword evidence="2" id="KW-0804">Transcription</keyword>
<dbReference type="GO" id="GO:0006383">
    <property type="term" value="P:transcription by RNA polymerase III"/>
    <property type="evidence" value="ECO:0007669"/>
    <property type="project" value="InterPro"/>
</dbReference>
<feature type="compositionally biased region" description="Basic residues" evidence="4">
    <location>
        <begin position="236"/>
        <end position="245"/>
    </location>
</feature>
<dbReference type="PANTHER" id="PTHR12780">
    <property type="entry name" value="RNA POLYMERASE III DNA DIRECTED , 39KD SUBUNIT-RELATED"/>
    <property type="match status" value="1"/>
</dbReference>